<gene>
    <name evidence="1" type="ORF">Pma05_65530</name>
</gene>
<organism evidence="1 2">
    <name type="scientific">Plantactinospora mayteni</name>
    <dbReference type="NCBI Taxonomy" id="566021"/>
    <lineage>
        <taxon>Bacteria</taxon>
        <taxon>Bacillati</taxon>
        <taxon>Actinomycetota</taxon>
        <taxon>Actinomycetes</taxon>
        <taxon>Micromonosporales</taxon>
        <taxon>Micromonosporaceae</taxon>
        <taxon>Plantactinospora</taxon>
    </lineage>
</organism>
<reference evidence="1 2" key="1">
    <citation type="submission" date="2021-01" db="EMBL/GenBank/DDBJ databases">
        <title>Whole genome shotgun sequence of Plantactinospora mayteni NBRC 109088.</title>
        <authorList>
            <person name="Komaki H."/>
            <person name="Tamura T."/>
        </authorList>
    </citation>
    <scope>NUCLEOTIDE SEQUENCE [LARGE SCALE GENOMIC DNA]</scope>
    <source>
        <strain evidence="1 2">NBRC 109088</strain>
    </source>
</reference>
<comment type="caution">
    <text evidence="1">The sequence shown here is derived from an EMBL/GenBank/DDBJ whole genome shotgun (WGS) entry which is preliminary data.</text>
</comment>
<dbReference type="RefSeq" id="WP_203861317.1">
    <property type="nucleotide sequence ID" value="NZ_BAAAZQ010000021.1"/>
</dbReference>
<dbReference type="EMBL" id="BONX01000049">
    <property type="protein sequence ID" value="GIG99980.1"/>
    <property type="molecule type" value="Genomic_DNA"/>
</dbReference>
<name>A0ABQ4EZ87_9ACTN</name>
<keyword evidence="2" id="KW-1185">Reference proteome</keyword>
<accession>A0ABQ4EZ87</accession>
<evidence type="ECO:0000313" key="2">
    <source>
        <dbReference type="Proteomes" id="UP000621500"/>
    </source>
</evidence>
<dbReference type="Proteomes" id="UP000621500">
    <property type="component" value="Unassembled WGS sequence"/>
</dbReference>
<proteinExistence type="predicted"/>
<evidence type="ECO:0000313" key="1">
    <source>
        <dbReference type="EMBL" id="GIG99980.1"/>
    </source>
</evidence>
<protein>
    <submittedName>
        <fullName evidence="1">Uncharacterized protein</fullName>
    </submittedName>
</protein>
<sequence>MGSPERKAAGPAAGQLTGGGEAFDRLFGRGRDAVLAGTHYRDSPPVDGGRWGLSVVLLPDPACAARLAAVTAELLRFRFNGRQPVRVPLASAPFGAGTG</sequence>